<dbReference type="InterPro" id="IPR007621">
    <property type="entry name" value="TPM_dom"/>
</dbReference>
<evidence type="ECO:0000259" key="2">
    <source>
        <dbReference type="Pfam" id="PF04536"/>
    </source>
</evidence>
<dbReference type="PANTHER" id="PTHR35514:SF1">
    <property type="entry name" value="THYLAKOID LUMENAL 15.0 KDA PROTEIN 2, CHLOROPLASTIC"/>
    <property type="match status" value="1"/>
</dbReference>
<keyword evidence="1" id="KW-0732">Signal</keyword>
<feature type="chain" id="PRO_5031164166" description="TPM domain-containing protein" evidence="1">
    <location>
        <begin position="23"/>
        <end position="242"/>
    </location>
</feature>
<accession>A0A7S4RS03</accession>
<dbReference type="AlphaFoldDB" id="A0A7S4RS03"/>
<dbReference type="EMBL" id="HBNS01029126">
    <property type="protein sequence ID" value="CAE4622423.1"/>
    <property type="molecule type" value="Transcribed_RNA"/>
</dbReference>
<evidence type="ECO:0000256" key="1">
    <source>
        <dbReference type="SAM" id="SignalP"/>
    </source>
</evidence>
<sequence>MKDSINMKNCFIFLLLASTVNSFSISPQTTTNRATTGALKGSIQDGEVSRRTIAQSIMLASLLPAAVAPQTAMARLEAVDRPDLLPSEKGLNVIQTEKFLTAGQAKRLDKMMANLEEDTVFRLRFLCQNYPNTPGLAIRDYWSLGKEDQKDDKYIVLVVDQFGGRGNILNFNVGDGVKFALPNVFWTRLSGKYGTTFFVKDNGVDVAVENAVEAIVSCLRSEDGFCTSPPDQGQSLKSLGFK</sequence>
<feature type="domain" description="TPM" evidence="2">
    <location>
        <begin position="93"/>
        <end position="216"/>
    </location>
</feature>
<dbReference type="Pfam" id="PF04536">
    <property type="entry name" value="TPM_phosphatase"/>
    <property type="match status" value="1"/>
</dbReference>
<reference evidence="3" key="1">
    <citation type="submission" date="2021-01" db="EMBL/GenBank/DDBJ databases">
        <authorList>
            <person name="Corre E."/>
            <person name="Pelletier E."/>
            <person name="Niang G."/>
            <person name="Scheremetjew M."/>
            <person name="Finn R."/>
            <person name="Kale V."/>
            <person name="Holt S."/>
            <person name="Cochrane G."/>
            <person name="Meng A."/>
            <person name="Brown T."/>
            <person name="Cohen L."/>
        </authorList>
    </citation>
    <scope>NUCLEOTIDE SEQUENCE</scope>
    <source>
        <strain evidence="3">GSO104</strain>
    </source>
</reference>
<dbReference type="PANTHER" id="PTHR35514">
    <property type="entry name" value="THYLAKOID LUMENAL 15.0 KDA PROTEIN 2, CHLOROPLASTIC"/>
    <property type="match status" value="1"/>
</dbReference>
<dbReference type="Gene3D" id="3.10.310.50">
    <property type="match status" value="1"/>
</dbReference>
<evidence type="ECO:0000313" key="3">
    <source>
        <dbReference type="EMBL" id="CAE4622423.1"/>
    </source>
</evidence>
<name>A0A7S4RS03_9STRA</name>
<feature type="signal peptide" evidence="1">
    <location>
        <begin position="1"/>
        <end position="22"/>
    </location>
</feature>
<proteinExistence type="predicted"/>
<organism evidence="3">
    <name type="scientific">Ditylum brightwellii</name>
    <dbReference type="NCBI Taxonomy" id="49249"/>
    <lineage>
        <taxon>Eukaryota</taxon>
        <taxon>Sar</taxon>
        <taxon>Stramenopiles</taxon>
        <taxon>Ochrophyta</taxon>
        <taxon>Bacillariophyta</taxon>
        <taxon>Mediophyceae</taxon>
        <taxon>Lithodesmiophycidae</taxon>
        <taxon>Lithodesmiales</taxon>
        <taxon>Lithodesmiaceae</taxon>
        <taxon>Ditylum</taxon>
    </lineage>
</organism>
<gene>
    <name evidence="3" type="ORF">DBRI00130_LOCUS22899</name>
</gene>
<protein>
    <recommendedName>
        <fullName evidence="2">TPM domain-containing protein</fullName>
    </recommendedName>
</protein>